<dbReference type="Pfam" id="PF04577">
    <property type="entry name" value="Glyco_transf_61"/>
    <property type="match status" value="1"/>
</dbReference>
<gene>
    <name evidence="11" type="ORF">C4D60_Mb03t06620</name>
</gene>
<evidence type="ECO:0000256" key="6">
    <source>
        <dbReference type="ARBA" id="ARBA00022989"/>
    </source>
</evidence>
<evidence type="ECO:0000256" key="8">
    <source>
        <dbReference type="ARBA" id="ARBA00023180"/>
    </source>
</evidence>
<proteinExistence type="predicted"/>
<keyword evidence="3" id="KW-0328">Glycosyltransferase</keyword>
<comment type="caution">
    <text evidence="11">The sequence shown here is derived from an EMBL/GenBank/DDBJ whole genome shotgun (WGS) entry which is preliminary data.</text>
</comment>
<evidence type="ECO:0000256" key="3">
    <source>
        <dbReference type="ARBA" id="ARBA00022676"/>
    </source>
</evidence>
<dbReference type="PANTHER" id="PTHR20961">
    <property type="entry name" value="GLYCOSYLTRANSFERASE"/>
    <property type="match status" value="1"/>
</dbReference>
<protein>
    <recommendedName>
        <fullName evidence="10">Glycosyltransferase 61 catalytic domain-containing protein</fullName>
    </recommendedName>
</protein>
<dbReference type="Proteomes" id="UP000317650">
    <property type="component" value="Chromosome 3"/>
</dbReference>
<keyword evidence="8" id="KW-0325">Glycoprotein</keyword>
<dbReference type="GO" id="GO:0000139">
    <property type="term" value="C:Golgi membrane"/>
    <property type="evidence" value="ECO:0007669"/>
    <property type="project" value="UniProtKB-SubCell"/>
</dbReference>
<feature type="region of interest" description="Disordered" evidence="9">
    <location>
        <begin position="1"/>
        <end position="26"/>
    </location>
</feature>
<evidence type="ECO:0000256" key="1">
    <source>
        <dbReference type="ARBA" id="ARBA00004323"/>
    </source>
</evidence>
<dbReference type="InterPro" id="IPR049625">
    <property type="entry name" value="Glyco_transf_61_cat"/>
</dbReference>
<evidence type="ECO:0000259" key="10">
    <source>
        <dbReference type="Pfam" id="PF04577"/>
    </source>
</evidence>
<comment type="subcellular location">
    <subcellularLocation>
        <location evidence="1">Golgi apparatus membrane</location>
        <topology evidence="1">Single-pass type II membrane protein</topology>
    </subcellularLocation>
</comment>
<evidence type="ECO:0000256" key="4">
    <source>
        <dbReference type="ARBA" id="ARBA00022679"/>
    </source>
</evidence>
<evidence type="ECO:0000256" key="5">
    <source>
        <dbReference type="ARBA" id="ARBA00022692"/>
    </source>
</evidence>
<feature type="domain" description="Glycosyltransferase 61 catalytic" evidence="10">
    <location>
        <begin position="228"/>
        <end position="381"/>
    </location>
</feature>
<keyword evidence="12" id="KW-1185">Reference proteome</keyword>
<feature type="compositionally biased region" description="Polar residues" evidence="9">
    <location>
        <begin position="16"/>
        <end position="26"/>
    </location>
</feature>
<evidence type="ECO:0000256" key="2">
    <source>
        <dbReference type="ARBA" id="ARBA00004881"/>
    </source>
</evidence>
<dbReference type="PANTHER" id="PTHR20961:SF38">
    <property type="entry name" value="PROTEIN O-LINKED-MANNOSE BETA-1,4-N-ACETYLGLUCOSAMINYLTRANSFERASE 2"/>
    <property type="match status" value="1"/>
</dbReference>
<dbReference type="AlphaFoldDB" id="A0A4S8J8C9"/>
<evidence type="ECO:0000313" key="12">
    <source>
        <dbReference type="Proteomes" id="UP000317650"/>
    </source>
</evidence>
<keyword evidence="7" id="KW-0472">Membrane</keyword>
<evidence type="ECO:0000313" key="11">
    <source>
        <dbReference type="EMBL" id="THU57735.1"/>
    </source>
</evidence>
<dbReference type="GO" id="GO:0016763">
    <property type="term" value="F:pentosyltransferase activity"/>
    <property type="evidence" value="ECO:0007669"/>
    <property type="project" value="UniProtKB-ARBA"/>
</dbReference>
<keyword evidence="5" id="KW-0812">Transmembrane</keyword>
<keyword evidence="6" id="KW-1133">Transmembrane helix</keyword>
<accession>A0A4S8J8C9</accession>
<evidence type="ECO:0000256" key="9">
    <source>
        <dbReference type="SAM" id="MobiDB-lite"/>
    </source>
</evidence>
<evidence type="ECO:0000256" key="7">
    <source>
        <dbReference type="ARBA" id="ARBA00023136"/>
    </source>
</evidence>
<name>A0A4S8J8C9_MUSBA</name>
<feature type="region of interest" description="Disordered" evidence="9">
    <location>
        <begin position="462"/>
        <end position="483"/>
    </location>
</feature>
<dbReference type="STRING" id="52838.A0A4S8J8C9"/>
<sequence>MRTMASSGKAQDHNPKSFSNQRTSSLPAHSTKRSLCFVTTFITLLLLLLQIETLRSSFSSSSLSWALFPKALHGNEPPCHAMKELNLARSRLRELVTFLPLKDVRFAKQPMSGHTWFMSSINDTFEDDDTQHLYFPSETSNGRLLCLSARDVSDGARNSYALAWPEALPRNATLLAGLTFVSDTYYDYSNLWHGVSAMVPFVSWHQRKQCVVPDRWVLFHWGELRTRMGRWVQNLAEAAIGEVRIEDFKEYGDGPTCFEKAVVFRHNEGAMKKQRRRDVYDMMRCKARAYCGIAAEAADPKATRMTLLLRLGPRSFKNESEVIRIFREECEKVGGCRIKVAWANNMTFCEQVKLMSETDVLVSPHGAQLTNLFLMDKNSSIMEFYPKGWKELAGVGQYVYHWMADWAGMQHKGSWRDPQGEKCQHTDNLQCFVFYKDKQIGHDEAHFAAWAAKVLTEAKEHKLGESSKTGSQPDLGSGRCPCS</sequence>
<comment type="pathway">
    <text evidence="2">Glycan metabolism.</text>
</comment>
<dbReference type="InterPro" id="IPR007657">
    <property type="entry name" value="Glycosyltransferase_61"/>
</dbReference>
<organism evidence="11 12">
    <name type="scientific">Musa balbisiana</name>
    <name type="common">Banana</name>
    <dbReference type="NCBI Taxonomy" id="52838"/>
    <lineage>
        <taxon>Eukaryota</taxon>
        <taxon>Viridiplantae</taxon>
        <taxon>Streptophyta</taxon>
        <taxon>Embryophyta</taxon>
        <taxon>Tracheophyta</taxon>
        <taxon>Spermatophyta</taxon>
        <taxon>Magnoliopsida</taxon>
        <taxon>Liliopsida</taxon>
        <taxon>Zingiberales</taxon>
        <taxon>Musaceae</taxon>
        <taxon>Musa</taxon>
    </lineage>
</organism>
<reference evidence="11 12" key="1">
    <citation type="journal article" date="2019" name="Nat. Plants">
        <title>Genome sequencing of Musa balbisiana reveals subgenome evolution and function divergence in polyploid bananas.</title>
        <authorList>
            <person name="Yao X."/>
        </authorList>
    </citation>
    <scope>NUCLEOTIDE SEQUENCE [LARGE SCALE GENOMIC DNA]</scope>
    <source>
        <strain evidence="12">cv. DH-PKW</strain>
        <tissue evidence="11">Leaves</tissue>
    </source>
</reference>
<dbReference type="EMBL" id="PYDT01000006">
    <property type="protein sequence ID" value="THU57735.1"/>
    <property type="molecule type" value="Genomic_DNA"/>
</dbReference>
<keyword evidence="4" id="KW-0808">Transferase</keyword>